<dbReference type="Proteomes" id="UP001564626">
    <property type="component" value="Unassembled WGS sequence"/>
</dbReference>
<gene>
    <name evidence="2" type="ORF">AB8O55_19740</name>
</gene>
<feature type="domain" description="HTH cro/C1-type" evidence="1">
    <location>
        <begin position="3"/>
        <end position="59"/>
    </location>
</feature>
<keyword evidence="3" id="KW-1185">Reference proteome</keyword>
<reference evidence="2 3" key="1">
    <citation type="submission" date="2024-08" db="EMBL/GenBank/DDBJ databases">
        <title>Genome mining of Saccharopolyspora cebuensis PGLac3 from Nigerian medicinal plant.</title>
        <authorList>
            <person name="Ezeobiora C.E."/>
            <person name="Igbokwe N.H."/>
            <person name="Amin D.H."/>
            <person name="Mendie U.E."/>
        </authorList>
    </citation>
    <scope>NUCLEOTIDE SEQUENCE [LARGE SCALE GENOMIC DNA]</scope>
    <source>
        <strain evidence="2 3">PGLac3</strain>
    </source>
</reference>
<dbReference type="Pfam" id="PF19054">
    <property type="entry name" value="DUF5753"/>
    <property type="match status" value="1"/>
</dbReference>
<dbReference type="CDD" id="cd00093">
    <property type="entry name" value="HTH_XRE"/>
    <property type="match status" value="1"/>
</dbReference>
<evidence type="ECO:0000313" key="3">
    <source>
        <dbReference type="Proteomes" id="UP001564626"/>
    </source>
</evidence>
<dbReference type="RefSeq" id="WP_369775144.1">
    <property type="nucleotide sequence ID" value="NZ_JBGEHV010000040.1"/>
</dbReference>
<proteinExistence type="predicted"/>
<dbReference type="InterPro" id="IPR001387">
    <property type="entry name" value="Cro/C1-type_HTH"/>
</dbReference>
<protein>
    <submittedName>
        <fullName evidence="2">Helix-turn-helix transcriptional regulator</fullName>
    </submittedName>
</protein>
<name>A0ABV4CKP4_9PSEU</name>
<evidence type="ECO:0000259" key="1">
    <source>
        <dbReference type="PROSITE" id="PS50943"/>
    </source>
</evidence>
<dbReference type="EMBL" id="JBGEHV010000040">
    <property type="protein sequence ID" value="MEY8041646.1"/>
    <property type="molecule type" value="Genomic_DNA"/>
</dbReference>
<sequence>MELLRLREQAGKSQEEAAEWVGIRASAISKIENGRQKVNPAYLKLLLQLYGVGSPHAEALHQIAKEASERGWWVSYGSTVPSWFRDYAGMERAAAEICSYEPELVPGLLQTSTYVRALATARQPDVQADELERRIEIRKARQERVTGESPIAIKAVLNEAVVRRIVGGAAVMREQLHYLAEMSELPNISLRLLPFTAGAHASMVGAFSLLRFPEEPMNTVYVELAHDAIYIERPSDVTGYTVTFEQLADMSESEEGSRELFHQLAHDL</sequence>
<evidence type="ECO:0000313" key="2">
    <source>
        <dbReference type="EMBL" id="MEY8041646.1"/>
    </source>
</evidence>
<accession>A0ABV4CKP4</accession>
<dbReference type="InterPro" id="IPR043917">
    <property type="entry name" value="DUF5753"/>
</dbReference>
<dbReference type="InterPro" id="IPR010982">
    <property type="entry name" value="Lambda_DNA-bd_dom_sf"/>
</dbReference>
<organism evidence="2 3">
    <name type="scientific">Saccharopolyspora cebuensis</name>
    <dbReference type="NCBI Taxonomy" id="418759"/>
    <lineage>
        <taxon>Bacteria</taxon>
        <taxon>Bacillati</taxon>
        <taxon>Actinomycetota</taxon>
        <taxon>Actinomycetes</taxon>
        <taxon>Pseudonocardiales</taxon>
        <taxon>Pseudonocardiaceae</taxon>
        <taxon>Saccharopolyspora</taxon>
    </lineage>
</organism>
<dbReference type="PROSITE" id="PS50943">
    <property type="entry name" value="HTH_CROC1"/>
    <property type="match status" value="1"/>
</dbReference>
<dbReference type="SUPFAM" id="SSF47413">
    <property type="entry name" value="lambda repressor-like DNA-binding domains"/>
    <property type="match status" value="1"/>
</dbReference>
<dbReference type="SMART" id="SM00530">
    <property type="entry name" value="HTH_XRE"/>
    <property type="match status" value="1"/>
</dbReference>
<comment type="caution">
    <text evidence="2">The sequence shown here is derived from an EMBL/GenBank/DDBJ whole genome shotgun (WGS) entry which is preliminary data.</text>
</comment>
<dbReference type="Pfam" id="PF13560">
    <property type="entry name" value="HTH_31"/>
    <property type="match status" value="1"/>
</dbReference>
<dbReference type="Gene3D" id="1.10.260.40">
    <property type="entry name" value="lambda repressor-like DNA-binding domains"/>
    <property type="match status" value="1"/>
</dbReference>